<dbReference type="InterPro" id="IPR000847">
    <property type="entry name" value="LysR_HTH_N"/>
</dbReference>
<dbReference type="InterPro" id="IPR005119">
    <property type="entry name" value="LysR_subst-bd"/>
</dbReference>
<dbReference type="Gene3D" id="1.10.10.10">
    <property type="entry name" value="Winged helix-like DNA-binding domain superfamily/Winged helix DNA-binding domain"/>
    <property type="match status" value="1"/>
</dbReference>
<sequence length="303" mass="33500">MREGYIPTITELQAFSACARLGATTRAAHALNLTQSAVSRSVGTLEERLGVRLFHRVKQRLILSDAGRALHRDVDRLLEDLQQAAMTVMAFGGHADVLRLAVLPTFGSTWLVPRLAAYRSVAPNLTFDISARLDVVDFEADGFDAAIQRGDHRPPGAHADMLMEEQLVVLAAPSLLEGRSVLADSELSHMPLLQQSTRPTLWLDWFRDAGLDSRTILRGARFQHFDMVIHAAIAGLGVALVPEILARAALAAGDLVLASERRLVGDQPYTLIYPHRSQQREGFMRFRGWLLQQVGDEALISRR</sequence>
<accession>A0ABV2R3W7</accession>
<keyword evidence="4" id="KW-0804">Transcription</keyword>
<dbReference type="Pfam" id="PF03466">
    <property type="entry name" value="LysR_substrate"/>
    <property type="match status" value="1"/>
</dbReference>
<keyword evidence="3" id="KW-0238">DNA-binding</keyword>
<dbReference type="InterPro" id="IPR036388">
    <property type="entry name" value="WH-like_DNA-bd_sf"/>
</dbReference>
<evidence type="ECO:0000259" key="5">
    <source>
        <dbReference type="PROSITE" id="PS50931"/>
    </source>
</evidence>
<feature type="domain" description="HTH lysR-type" evidence="5">
    <location>
        <begin position="7"/>
        <end position="64"/>
    </location>
</feature>
<comment type="caution">
    <text evidence="6">The sequence shown here is derived from an EMBL/GenBank/DDBJ whole genome shotgun (WGS) entry which is preliminary data.</text>
</comment>
<organism evidence="6 7">
    <name type="scientific">Kaistia defluvii</name>
    <dbReference type="NCBI Taxonomy" id="410841"/>
    <lineage>
        <taxon>Bacteria</taxon>
        <taxon>Pseudomonadati</taxon>
        <taxon>Pseudomonadota</taxon>
        <taxon>Alphaproteobacteria</taxon>
        <taxon>Hyphomicrobiales</taxon>
        <taxon>Kaistiaceae</taxon>
        <taxon>Kaistia</taxon>
    </lineage>
</organism>
<dbReference type="PRINTS" id="PR00039">
    <property type="entry name" value="HTHLYSR"/>
</dbReference>
<comment type="similarity">
    <text evidence="1">Belongs to the LysR transcriptional regulatory family.</text>
</comment>
<dbReference type="Pfam" id="PF00126">
    <property type="entry name" value="HTH_1"/>
    <property type="match status" value="1"/>
</dbReference>
<dbReference type="RefSeq" id="WP_354553513.1">
    <property type="nucleotide sequence ID" value="NZ_JBEPSM010000003.1"/>
</dbReference>
<proteinExistence type="inferred from homology"/>
<evidence type="ECO:0000256" key="2">
    <source>
        <dbReference type="ARBA" id="ARBA00023015"/>
    </source>
</evidence>
<reference evidence="6 7" key="1">
    <citation type="submission" date="2024-06" db="EMBL/GenBank/DDBJ databases">
        <title>Sorghum-associated microbial communities from plants grown in Nebraska, USA.</title>
        <authorList>
            <person name="Schachtman D."/>
        </authorList>
    </citation>
    <scope>NUCLEOTIDE SEQUENCE [LARGE SCALE GENOMIC DNA]</scope>
    <source>
        <strain evidence="6 7">3207</strain>
    </source>
</reference>
<evidence type="ECO:0000256" key="4">
    <source>
        <dbReference type="ARBA" id="ARBA00023163"/>
    </source>
</evidence>
<name>A0ABV2R3W7_9HYPH</name>
<protein>
    <submittedName>
        <fullName evidence="6">LysR family glycine cleavage system transcriptional activator</fullName>
    </submittedName>
</protein>
<evidence type="ECO:0000256" key="3">
    <source>
        <dbReference type="ARBA" id="ARBA00023125"/>
    </source>
</evidence>
<dbReference type="InterPro" id="IPR058163">
    <property type="entry name" value="LysR-type_TF_proteobact-type"/>
</dbReference>
<dbReference type="PANTHER" id="PTHR30537">
    <property type="entry name" value="HTH-TYPE TRANSCRIPTIONAL REGULATOR"/>
    <property type="match status" value="1"/>
</dbReference>
<dbReference type="Proteomes" id="UP001549321">
    <property type="component" value="Unassembled WGS sequence"/>
</dbReference>
<keyword evidence="7" id="KW-1185">Reference proteome</keyword>
<dbReference type="Gene3D" id="3.40.190.10">
    <property type="entry name" value="Periplasmic binding protein-like II"/>
    <property type="match status" value="2"/>
</dbReference>
<evidence type="ECO:0000313" key="6">
    <source>
        <dbReference type="EMBL" id="MET4635979.1"/>
    </source>
</evidence>
<dbReference type="EMBL" id="JBEPSM010000003">
    <property type="protein sequence ID" value="MET4635979.1"/>
    <property type="molecule type" value="Genomic_DNA"/>
</dbReference>
<dbReference type="PANTHER" id="PTHR30537:SF26">
    <property type="entry name" value="GLYCINE CLEAVAGE SYSTEM TRANSCRIPTIONAL ACTIVATOR"/>
    <property type="match status" value="1"/>
</dbReference>
<dbReference type="PROSITE" id="PS50931">
    <property type="entry name" value="HTH_LYSR"/>
    <property type="match status" value="1"/>
</dbReference>
<evidence type="ECO:0000313" key="7">
    <source>
        <dbReference type="Proteomes" id="UP001549321"/>
    </source>
</evidence>
<dbReference type="SUPFAM" id="SSF53850">
    <property type="entry name" value="Periplasmic binding protein-like II"/>
    <property type="match status" value="1"/>
</dbReference>
<evidence type="ECO:0000256" key="1">
    <source>
        <dbReference type="ARBA" id="ARBA00009437"/>
    </source>
</evidence>
<keyword evidence="2" id="KW-0805">Transcription regulation</keyword>
<dbReference type="InterPro" id="IPR036390">
    <property type="entry name" value="WH_DNA-bd_sf"/>
</dbReference>
<dbReference type="SUPFAM" id="SSF46785">
    <property type="entry name" value="Winged helix' DNA-binding domain"/>
    <property type="match status" value="1"/>
</dbReference>
<gene>
    <name evidence="6" type="ORF">ABIE08_003930</name>
</gene>